<dbReference type="PANTHER" id="PTHR31118:SF12">
    <property type="entry name" value="CYCLASE-LIKE PROTEIN 2"/>
    <property type="match status" value="1"/>
</dbReference>
<evidence type="ECO:0000313" key="2">
    <source>
        <dbReference type="Proteomes" id="UP000824262"/>
    </source>
</evidence>
<dbReference type="InterPro" id="IPR007325">
    <property type="entry name" value="KFase/CYL"/>
</dbReference>
<dbReference type="SUPFAM" id="SSF102198">
    <property type="entry name" value="Putative cyclase"/>
    <property type="match status" value="1"/>
</dbReference>
<accession>A0A9D0ZFN8</accession>
<proteinExistence type="predicted"/>
<evidence type="ECO:0000313" key="1">
    <source>
        <dbReference type="EMBL" id="HIQ79540.1"/>
    </source>
</evidence>
<dbReference type="GO" id="GO:0019441">
    <property type="term" value="P:L-tryptophan catabolic process to kynurenine"/>
    <property type="evidence" value="ECO:0007669"/>
    <property type="project" value="InterPro"/>
</dbReference>
<gene>
    <name evidence="1" type="ORF">IAB77_09835</name>
</gene>
<comment type="caution">
    <text evidence="1">The sequence shown here is derived from an EMBL/GenBank/DDBJ whole genome shotgun (WGS) entry which is preliminary data.</text>
</comment>
<dbReference type="Gene3D" id="3.50.30.50">
    <property type="entry name" value="Putative cyclase"/>
    <property type="match status" value="1"/>
</dbReference>
<dbReference type="PANTHER" id="PTHR31118">
    <property type="entry name" value="CYCLASE-LIKE PROTEIN 2"/>
    <property type="match status" value="1"/>
</dbReference>
<dbReference type="Proteomes" id="UP000824262">
    <property type="component" value="Unassembled WGS sequence"/>
</dbReference>
<organism evidence="1 2">
    <name type="scientific">Candidatus Scatomorpha intestinavium</name>
    <dbReference type="NCBI Taxonomy" id="2840922"/>
    <lineage>
        <taxon>Bacteria</taxon>
        <taxon>Bacillati</taxon>
        <taxon>Bacillota</taxon>
        <taxon>Clostridia</taxon>
        <taxon>Eubacteriales</taxon>
        <taxon>Candidatus Scatomorpha</taxon>
    </lineage>
</organism>
<reference evidence="1" key="1">
    <citation type="submission" date="2020-10" db="EMBL/GenBank/DDBJ databases">
        <authorList>
            <person name="Gilroy R."/>
        </authorList>
    </citation>
    <scope>NUCLEOTIDE SEQUENCE</scope>
    <source>
        <strain evidence="1">ChiBcolR7-354</strain>
    </source>
</reference>
<protein>
    <submittedName>
        <fullName evidence="1">Cyclase family protein</fullName>
    </submittedName>
</protein>
<name>A0A9D0ZFN8_9FIRM</name>
<dbReference type="InterPro" id="IPR037175">
    <property type="entry name" value="KFase_sf"/>
</dbReference>
<dbReference type="Pfam" id="PF04199">
    <property type="entry name" value="Cyclase"/>
    <property type="match status" value="1"/>
</dbReference>
<dbReference type="GO" id="GO:0004061">
    <property type="term" value="F:arylformamidase activity"/>
    <property type="evidence" value="ECO:0007669"/>
    <property type="project" value="InterPro"/>
</dbReference>
<dbReference type="EMBL" id="DVGA01000114">
    <property type="protein sequence ID" value="HIQ79540.1"/>
    <property type="molecule type" value="Genomic_DNA"/>
</dbReference>
<sequence length="244" mass="27459">MAEFGLWQVLGELKDRCRFVELSHELSANTVRWPGFPSLRSEVLSDYPEGSLVHKVEVVTQYGTHVDAPGHFVRGARMLNELNAEELILPLCVLDISQKAAQDCDYAVTVDDIRDFEARYGKIPEKCFVAARTDWSKRSDMDNMDEAGQKHYPGWSMEALRFLVEERDVAAIGHETSDTDVAVRSAKEGLVCEYYILEQNRYQIELMKNLDKVPPVGSIIFCGFPRGNGITGFTARCIAVCPYG</sequence>
<reference evidence="1" key="2">
    <citation type="journal article" date="2021" name="PeerJ">
        <title>Extensive microbial diversity within the chicken gut microbiome revealed by metagenomics and culture.</title>
        <authorList>
            <person name="Gilroy R."/>
            <person name="Ravi A."/>
            <person name="Getino M."/>
            <person name="Pursley I."/>
            <person name="Horton D.L."/>
            <person name="Alikhan N.F."/>
            <person name="Baker D."/>
            <person name="Gharbi K."/>
            <person name="Hall N."/>
            <person name="Watson M."/>
            <person name="Adriaenssens E.M."/>
            <person name="Foster-Nyarko E."/>
            <person name="Jarju S."/>
            <person name="Secka A."/>
            <person name="Antonio M."/>
            <person name="Oren A."/>
            <person name="Chaudhuri R.R."/>
            <person name="La Ragione R."/>
            <person name="Hildebrand F."/>
            <person name="Pallen M.J."/>
        </authorList>
    </citation>
    <scope>NUCLEOTIDE SEQUENCE</scope>
    <source>
        <strain evidence="1">ChiBcolR7-354</strain>
    </source>
</reference>
<dbReference type="AlphaFoldDB" id="A0A9D0ZFN8"/>